<keyword evidence="3" id="KW-1003">Cell membrane</keyword>
<evidence type="ECO:0000259" key="10">
    <source>
        <dbReference type="Pfam" id="PF21088"/>
    </source>
</evidence>
<keyword evidence="5 7" id="KW-1133">Transmembrane helix</keyword>
<reference evidence="11" key="1">
    <citation type="submission" date="2016-08" db="EMBL/GenBank/DDBJ databases">
        <title>Complete genome of Cloacibacillus porcorum.</title>
        <authorList>
            <person name="Looft T."/>
            <person name="Bayles D.O."/>
            <person name="Alt D.P."/>
        </authorList>
    </citation>
    <scope>NUCLEOTIDE SEQUENCE [LARGE SCALE GENOMIC DNA]</scope>
    <source>
        <strain evidence="11">CL-84</strain>
    </source>
</reference>
<dbReference type="Pfam" id="PF00924">
    <property type="entry name" value="MS_channel_2nd"/>
    <property type="match status" value="1"/>
</dbReference>
<evidence type="ECO:0000256" key="7">
    <source>
        <dbReference type="SAM" id="Phobius"/>
    </source>
</evidence>
<dbReference type="InterPro" id="IPR006685">
    <property type="entry name" value="MscS_channel_2nd"/>
</dbReference>
<dbReference type="PANTHER" id="PTHR30460">
    <property type="entry name" value="MODERATE CONDUCTANCE MECHANOSENSITIVE CHANNEL YBIO"/>
    <property type="match status" value="1"/>
</dbReference>
<feature type="domain" description="Mechanosensitive ion channel MscS" evidence="8">
    <location>
        <begin position="132"/>
        <end position="197"/>
    </location>
</feature>
<dbReference type="InterPro" id="IPR045276">
    <property type="entry name" value="YbiO_bact"/>
</dbReference>
<dbReference type="InterPro" id="IPR049278">
    <property type="entry name" value="MS_channel_C"/>
</dbReference>
<dbReference type="GO" id="GO:0005886">
    <property type="term" value="C:plasma membrane"/>
    <property type="evidence" value="ECO:0007669"/>
    <property type="project" value="UniProtKB-SubCell"/>
</dbReference>
<evidence type="ECO:0000259" key="8">
    <source>
        <dbReference type="Pfam" id="PF00924"/>
    </source>
</evidence>
<comment type="subcellular location">
    <subcellularLocation>
        <location evidence="1">Cell membrane</location>
        <topology evidence="1">Multi-pass membrane protein</topology>
    </subcellularLocation>
</comment>
<dbReference type="PANTHER" id="PTHR30460:SF0">
    <property type="entry name" value="MODERATE CONDUCTANCE MECHANOSENSITIVE CHANNEL YBIO"/>
    <property type="match status" value="1"/>
</dbReference>
<gene>
    <name evidence="11" type="ORF">BED41_08505</name>
</gene>
<dbReference type="OrthoDB" id="9809206at2"/>
<organism evidence="11 12">
    <name type="scientific">Cloacibacillus porcorum</name>
    <dbReference type="NCBI Taxonomy" id="1197717"/>
    <lineage>
        <taxon>Bacteria</taxon>
        <taxon>Thermotogati</taxon>
        <taxon>Synergistota</taxon>
        <taxon>Synergistia</taxon>
        <taxon>Synergistales</taxon>
        <taxon>Synergistaceae</taxon>
        <taxon>Cloacibacillus</taxon>
    </lineage>
</organism>
<evidence type="ECO:0008006" key="13">
    <source>
        <dbReference type="Google" id="ProtNLM"/>
    </source>
</evidence>
<keyword evidence="6 7" id="KW-0472">Membrane</keyword>
<dbReference type="Proteomes" id="UP000093044">
    <property type="component" value="Chromosome"/>
</dbReference>
<evidence type="ECO:0000259" key="9">
    <source>
        <dbReference type="Pfam" id="PF21082"/>
    </source>
</evidence>
<evidence type="ECO:0000313" key="12">
    <source>
        <dbReference type="Proteomes" id="UP000093044"/>
    </source>
</evidence>
<dbReference type="Gene3D" id="1.10.287.1260">
    <property type="match status" value="1"/>
</dbReference>
<keyword evidence="4 7" id="KW-0812">Transmembrane</keyword>
<dbReference type="InterPro" id="IPR011066">
    <property type="entry name" value="MscS_channel_C_sf"/>
</dbReference>
<keyword evidence="12" id="KW-1185">Reference proteome</keyword>
<dbReference type="InterPro" id="IPR010920">
    <property type="entry name" value="LSM_dom_sf"/>
</dbReference>
<dbReference type="InterPro" id="IPR023408">
    <property type="entry name" value="MscS_beta-dom_sf"/>
</dbReference>
<dbReference type="RefSeq" id="WP_066744843.1">
    <property type="nucleotide sequence ID" value="NZ_CP016757.1"/>
</dbReference>
<dbReference type="SUPFAM" id="SSF82689">
    <property type="entry name" value="Mechanosensitive channel protein MscS (YggB), C-terminal domain"/>
    <property type="match status" value="1"/>
</dbReference>
<feature type="transmembrane region" description="Helical" evidence="7">
    <location>
        <begin position="91"/>
        <end position="109"/>
    </location>
</feature>
<dbReference type="InterPro" id="IPR049142">
    <property type="entry name" value="MS_channel_1st"/>
</dbReference>
<feature type="domain" description="Mechanosensitive ion channel MscS C-terminal" evidence="9">
    <location>
        <begin position="204"/>
        <end position="288"/>
    </location>
</feature>
<dbReference type="KEGG" id="cpor:BED41_08505"/>
<evidence type="ECO:0000256" key="5">
    <source>
        <dbReference type="ARBA" id="ARBA00022989"/>
    </source>
</evidence>
<comment type="similarity">
    <text evidence="2">Belongs to the MscS (TC 1.A.23) family.</text>
</comment>
<dbReference type="SUPFAM" id="SSF50182">
    <property type="entry name" value="Sm-like ribonucleoproteins"/>
    <property type="match status" value="1"/>
</dbReference>
<dbReference type="Gene3D" id="3.30.70.100">
    <property type="match status" value="1"/>
</dbReference>
<dbReference type="GO" id="GO:0008381">
    <property type="term" value="F:mechanosensitive monoatomic ion channel activity"/>
    <property type="evidence" value="ECO:0007669"/>
    <property type="project" value="InterPro"/>
</dbReference>
<evidence type="ECO:0000256" key="1">
    <source>
        <dbReference type="ARBA" id="ARBA00004651"/>
    </source>
</evidence>
<accession>A0A1B2I558</accession>
<evidence type="ECO:0000256" key="3">
    <source>
        <dbReference type="ARBA" id="ARBA00022475"/>
    </source>
</evidence>
<dbReference type="SUPFAM" id="SSF82861">
    <property type="entry name" value="Mechanosensitive channel protein MscS (YggB), transmembrane region"/>
    <property type="match status" value="1"/>
</dbReference>
<feature type="domain" description="Mechanosensitive ion channel transmembrane helices 2/3" evidence="10">
    <location>
        <begin position="91"/>
        <end position="131"/>
    </location>
</feature>
<protein>
    <recommendedName>
        <fullName evidence="13">Mechanosensitive ion channel protein MscS</fullName>
    </recommendedName>
</protein>
<dbReference type="Pfam" id="PF21082">
    <property type="entry name" value="MS_channel_3rd"/>
    <property type="match status" value="1"/>
</dbReference>
<feature type="transmembrane region" description="Helical" evidence="7">
    <location>
        <begin position="22"/>
        <end position="43"/>
    </location>
</feature>
<dbReference type="EMBL" id="CP016757">
    <property type="protein sequence ID" value="ANZ45109.1"/>
    <property type="molecule type" value="Genomic_DNA"/>
</dbReference>
<name>A0A1B2I558_9BACT</name>
<dbReference type="GeneID" id="83057888"/>
<feature type="transmembrane region" description="Helical" evidence="7">
    <location>
        <begin position="115"/>
        <end position="134"/>
    </location>
</feature>
<proteinExistence type="inferred from homology"/>
<sequence>MDTITGYHKQFLEYRGEMFLELLLKNMATILFILFILLIWYLIDKAIPYLMMHIFQAAGERARNTVYKDDEIRRAWLMYRMSTLRQLTTQMLRVLLATVMCFVILNAIGINIKPILAGIGIAGLGISLAAQNLIRDFINGVLIIVEDQYNVNDWIQIGNYQGTVEHFTLRLTRLRSLEGNLIIIPNSTIQDVINYTKDWSYTAIYVTIPYEGDYAAAKKILMELADETVKQGDPKIFPNPVFNGITEYAQNGIKFRCFIKTAPGYQWRVGYKFREELHKRYTEAGIKFAYPAVSNYLESSDPAVLAEIAKSRELRSAQKPPETGNQRQGN</sequence>
<dbReference type="Gene3D" id="2.30.30.60">
    <property type="match status" value="1"/>
</dbReference>
<evidence type="ECO:0000313" key="11">
    <source>
        <dbReference type="EMBL" id="ANZ45109.1"/>
    </source>
</evidence>
<evidence type="ECO:0000256" key="4">
    <source>
        <dbReference type="ARBA" id="ARBA00022692"/>
    </source>
</evidence>
<evidence type="ECO:0000256" key="6">
    <source>
        <dbReference type="ARBA" id="ARBA00023136"/>
    </source>
</evidence>
<dbReference type="Pfam" id="PF21088">
    <property type="entry name" value="MS_channel_1st"/>
    <property type="match status" value="1"/>
</dbReference>
<dbReference type="InterPro" id="IPR011014">
    <property type="entry name" value="MscS_channel_TM-2"/>
</dbReference>
<dbReference type="AlphaFoldDB" id="A0A1B2I558"/>
<evidence type="ECO:0000256" key="2">
    <source>
        <dbReference type="ARBA" id="ARBA00008017"/>
    </source>
</evidence>